<dbReference type="PANTHER" id="PTHR33573:SF38">
    <property type="entry name" value="CASP-LIKE PROTEIN 4A1"/>
    <property type="match status" value="1"/>
</dbReference>
<reference evidence="12" key="1">
    <citation type="submission" date="2025-08" db="UniProtKB">
        <authorList>
            <consortium name="RefSeq"/>
        </authorList>
    </citation>
    <scope>IDENTIFICATION</scope>
    <source>
        <tissue evidence="12">Fruit stalk</tissue>
    </source>
</reference>
<evidence type="ECO:0000313" key="12">
    <source>
        <dbReference type="RefSeq" id="XP_022774414.1"/>
    </source>
</evidence>
<feature type="compositionally biased region" description="Low complexity" evidence="9">
    <location>
        <begin position="149"/>
        <end position="164"/>
    </location>
</feature>
<feature type="domain" description="Casparian strip membrane protein" evidence="10">
    <location>
        <begin position="238"/>
        <end position="372"/>
    </location>
</feature>
<feature type="region of interest" description="Disordered" evidence="9">
    <location>
        <begin position="202"/>
        <end position="221"/>
    </location>
</feature>
<feature type="region of interest" description="Disordered" evidence="9">
    <location>
        <begin position="1"/>
        <end position="191"/>
    </location>
</feature>
<evidence type="ECO:0000256" key="6">
    <source>
        <dbReference type="ARBA" id="ARBA00022989"/>
    </source>
</evidence>
<accession>A0A6P6BBE7</accession>
<dbReference type="AlphaFoldDB" id="A0A6P6BBE7"/>
<dbReference type="RefSeq" id="XP_022774414.1">
    <property type="nucleotide sequence ID" value="XM_022918679.1"/>
</dbReference>
<evidence type="ECO:0000256" key="5">
    <source>
        <dbReference type="ARBA" id="ARBA00022692"/>
    </source>
</evidence>
<evidence type="ECO:0000256" key="1">
    <source>
        <dbReference type="ARBA" id="ARBA00004651"/>
    </source>
</evidence>
<evidence type="ECO:0000259" key="10">
    <source>
        <dbReference type="Pfam" id="PF04535"/>
    </source>
</evidence>
<keyword evidence="4 8" id="KW-1003">Cell membrane</keyword>
<feature type="transmembrane region" description="Helical" evidence="8">
    <location>
        <begin position="361"/>
        <end position="385"/>
    </location>
</feature>
<evidence type="ECO:0000256" key="4">
    <source>
        <dbReference type="ARBA" id="ARBA00022475"/>
    </source>
</evidence>
<dbReference type="GO" id="GO:0005886">
    <property type="term" value="C:plasma membrane"/>
    <property type="evidence" value="ECO:0007669"/>
    <property type="project" value="UniProtKB-SubCell"/>
</dbReference>
<feature type="transmembrane region" description="Helical" evidence="8">
    <location>
        <begin position="282"/>
        <end position="302"/>
    </location>
</feature>
<dbReference type="InterPro" id="IPR006702">
    <property type="entry name" value="CASP_dom"/>
</dbReference>
<dbReference type="KEGG" id="dzi:111316637"/>
<sequence>MENEKQQQQTEDKQQNHQEEDKQQQQDQQNHQEEKQQQEEQQEQEKHDEEAENKHNHTASRFPLSKRSTPPKTIPKAQLPPSDHSPVDSPLSSDHSSLSHGFSPPPLASQPSDPNSLEEEAENKHNHTVSRFPLSKRSTPPKTIPKAQSPPSDHSPVDSPLSSDHFSLSHGFSPPPLASQPSDPNSKPPALAVSKAEFNQSTATTVEVEEQSQKLGSGSGKRLRPDLSILRRTKRDKMVKKASLWSRISGFVFCLVSFSVLAADRDQGWALDSFYRYKEFRFCMAVNVIGFVYSGIQAYDLAYQLTFGKQKPRSRLRCYLDFVLDQMLAYLLISASSSAAVRVDDWQSNWGKDKFLEMARASMALSLVAFIALALSSLISGYTLCTFKSM</sequence>
<organism evidence="11 12">
    <name type="scientific">Durio zibethinus</name>
    <name type="common">Durian</name>
    <dbReference type="NCBI Taxonomy" id="66656"/>
    <lineage>
        <taxon>Eukaryota</taxon>
        <taxon>Viridiplantae</taxon>
        <taxon>Streptophyta</taxon>
        <taxon>Embryophyta</taxon>
        <taxon>Tracheophyta</taxon>
        <taxon>Spermatophyta</taxon>
        <taxon>Magnoliopsida</taxon>
        <taxon>eudicotyledons</taxon>
        <taxon>Gunneridae</taxon>
        <taxon>Pentapetalae</taxon>
        <taxon>rosids</taxon>
        <taxon>malvids</taxon>
        <taxon>Malvales</taxon>
        <taxon>Malvaceae</taxon>
        <taxon>Helicteroideae</taxon>
        <taxon>Durio</taxon>
    </lineage>
</organism>
<keyword evidence="7 8" id="KW-0472">Membrane</keyword>
<comment type="caution">
    <text evidence="8">Lacks conserved residue(s) required for the propagation of feature annotation.</text>
</comment>
<evidence type="ECO:0000256" key="8">
    <source>
        <dbReference type="RuleBase" id="RU361233"/>
    </source>
</evidence>
<gene>
    <name evidence="12" type="primary">LOC111316637</name>
</gene>
<name>A0A6P6BBE7_DURZI</name>
<dbReference type="GeneID" id="111316637"/>
<keyword evidence="6 8" id="KW-1133">Transmembrane helix</keyword>
<dbReference type="Proteomes" id="UP000515121">
    <property type="component" value="Unplaced"/>
</dbReference>
<comment type="subunit">
    <text evidence="3 8">Homodimer and heterodimers.</text>
</comment>
<evidence type="ECO:0000256" key="7">
    <source>
        <dbReference type="ARBA" id="ARBA00023136"/>
    </source>
</evidence>
<feature type="transmembrane region" description="Helical" evidence="8">
    <location>
        <begin position="244"/>
        <end position="262"/>
    </location>
</feature>
<proteinExistence type="inferred from homology"/>
<keyword evidence="5 8" id="KW-0812">Transmembrane</keyword>
<feature type="compositionally biased region" description="Low complexity" evidence="9">
    <location>
        <begin position="79"/>
        <end position="100"/>
    </location>
</feature>
<dbReference type="OrthoDB" id="672180at2759"/>
<protein>
    <recommendedName>
        <fullName evidence="8">CASP-like protein</fullName>
    </recommendedName>
</protein>
<feature type="compositionally biased region" description="Basic and acidic residues" evidence="9">
    <location>
        <begin position="10"/>
        <end position="55"/>
    </location>
</feature>
<keyword evidence="11" id="KW-1185">Reference proteome</keyword>
<comment type="similarity">
    <text evidence="2 8">Belongs to the Casparian strip membrane proteins (CASP) family.</text>
</comment>
<evidence type="ECO:0000313" key="11">
    <source>
        <dbReference type="Proteomes" id="UP000515121"/>
    </source>
</evidence>
<comment type="subcellular location">
    <subcellularLocation>
        <location evidence="1 8">Cell membrane</location>
        <topology evidence="1 8">Multi-pass membrane protein</topology>
    </subcellularLocation>
</comment>
<dbReference type="PANTHER" id="PTHR33573">
    <property type="entry name" value="CASP-LIKE PROTEIN 4A4"/>
    <property type="match status" value="1"/>
</dbReference>
<evidence type="ECO:0000256" key="3">
    <source>
        <dbReference type="ARBA" id="ARBA00011489"/>
    </source>
</evidence>
<evidence type="ECO:0000256" key="2">
    <source>
        <dbReference type="ARBA" id="ARBA00007651"/>
    </source>
</evidence>
<dbReference type="Pfam" id="PF04535">
    <property type="entry name" value="CASP_dom"/>
    <property type="match status" value="1"/>
</dbReference>
<evidence type="ECO:0000256" key="9">
    <source>
        <dbReference type="SAM" id="MobiDB-lite"/>
    </source>
</evidence>